<accession>A0ABV1M2R8</accession>
<feature type="transmembrane region" description="Helical" evidence="1">
    <location>
        <begin position="157"/>
        <end position="177"/>
    </location>
</feature>
<keyword evidence="1" id="KW-1133">Transmembrane helix</keyword>
<evidence type="ECO:0000313" key="3">
    <source>
        <dbReference type="Proteomes" id="UP001433638"/>
    </source>
</evidence>
<keyword evidence="1" id="KW-0472">Membrane</keyword>
<gene>
    <name evidence="2" type="ORF">ABNW52_04620</name>
</gene>
<keyword evidence="1" id="KW-0812">Transmembrane</keyword>
<feature type="transmembrane region" description="Helical" evidence="1">
    <location>
        <begin position="39"/>
        <end position="55"/>
    </location>
</feature>
<dbReference type="InterPro" id="IPR003425">
    <property type="entry name" value="CCB3/YggT"/>
</dbReference>
<proteinExistence type="predicted"/>
<feature type="transmembrane region" description="Helical" evidence="1">
    <location>
        <begin position="67"/>
        <end position="87"/>
    </location>
</feature>
<protein>
    <submittedName>
        <fullName evidence="2">YggT family protein</fullName>
    </submittedName>
</protein>
<dbReference type="EMBL" id="JBEFLD010000002">
    <property type="protein sequence ID" value="MEQ6289895.1"/>
    <property type="molecule type" value="Genomic_DNA"/>
</dbReference>
<dbReference type="RefSeq" id="WP_349584649.1">
    <property type="nucleotide sequence ID" value="NZ_JBEFLD010000002.1"/>
</dbReference>
<sequence>MLILETLRFLMTTVGGLFVLVLLLRFYLQLARAPHKHPFTQFVLAVTNFAVLPLRRRVPAWHGYDSASLLLALLVQLLVVVVVLALNAMPYDFANPQTWFGLLLLALLELFRQSLNLLAGAVIVQAILSWVSPYNALSPVLEALTRPYLKPFRAANVGGVDLSPLILLLIIQVLQMLPLRMLEGLFLTQLQLAV</sequence>
<organism evidence="2 3">
    <name type="scientific">Vogesella oryzagri</name>
    <dbReference type="NCBI Taxonomy" id="3160864"/>
    <lineage>
        <taxon>Bacteria</taxon>
        <taxon>Pseudomonadati</taxon>
        <taxon>Pseudomonadota</taxon>
        <taxon>Betaproteobacteria</taxon>
        <taxon>Neisseriales</taxon>
        <taxon>Chromobacteriaceae</taxon>
        <taxon>Vogesella</taxon>
    </lineage>
</organism>
<dbReference type="Proteomes" id="UP001433638">
    <property type="component" value="Unassembled WGS sequence"/>
</dbReference>
<comment type="caution">
    <text evidence="2">The sequence shown here is derived from an EMBL/GenBank/DDBJ whole genome shotgun (WGS) entry which is preliminary data.</text>
</comment>
<feature type="transmembrane region" description="Helical" evidence="1">
    <location>
        <begin position="118"/>
        <end position="137"/>
    </location>
</feature>
<reference evidence="2" key="1">
    <citation type="submission" date="2024-06" db="EMBL/GenBank/DDBJ databases">
        <title>Genome sequence of Vogesella sp. MAHUQ-64.</title>
        <authorList>
            <person name="Huq M.A."/>
        </authorList>
    </citation>
    <scope>NUCLEOTIDE SEQUENCE</scope>
    <source>
        <strain evidence="2">MAHUQ-64</strain>
    </source>
</reference>
<dbReference type="Pfam" id="PF02325">
    <property type="entry name" value="CCB3_YggT"/>
    <property type="match status" value="2"/>
</dbReference>
<feature type="transmembrane region" description="Helical" evidence="1">
    <location>
        <begin position="7"/>
        <end position="27"/>
    </location>
</feature>
<evidence type="ECO:0000313" key="2">
    <source>
        <dbReference type="EMBL" id="MEQ6289895.1"/>
    </source>
</evidence>
<evidence type="ECO:0000256" key="1">
    <source>
        <dbReference type="SAM" id="Phobius"/>
    </source>
</evidence>
<keyword evidence="3" id="KW-1185">Reference proteome</keyword>
<name>A0ABV1M2R8_9NEIS</name>